<evidence type="ECO:0000313" key="3">
    <source>
        <dbReference type="EMBL" id="KAK5053609.1"/>
    </source>
</evidence>
<dbReference type="InterPro" id="IPR015915">
    <property type="entry name" value="Kelch-typ_b-propeller"/>
</dbReference>
<feature type="compositionally biased region" description="Polar residues" evidence="1">
    <location>
        <begin position="773"/>
        <end position="789"/>
    </location>
</feature>
<feature type="transmembrane region" description="Helical" evidence="2">
    <location>
        <begin position="372"/>
        <end position="396"/>
    </location>
</feature>
<organism evidence="3 4">
    <name type="scientific">Exophiala sideris</name>
    <dbReference type="NCBI Taxonomy" id="1016849"/>
    <lineage>
        <taxon>Eukaryota</taxon>
        <taxon>Fungi</taxon>
        <taxon>Dikarya</taxon>
        <taxon>Ascomycota</taxon>
        <taxon>Pezizomycotina</taxon>
        <taxon>Eurotiomycetes</taxon>
        <taxon>Chaetothyriomycetidae</taxon>
        <taxon>Chaetothyriales</taxon>
        <taxon>Herpotrichiellaceae</taxon>
        <taxon>Exophiala</taxon>
    </lineage>
</organism>
<feature type="compositionally biased region" description="Basic and acidic residues" evidence="1">
    <location>
        <begin position="404"/>
        <end position="420"/>
    </location>
</feature>
<reference evidence="3 4" key="1">
    <citation type="submission" date="2023-08" db="EMBL/GenBank/DDBJ databases">
        <title>Black Yeasts Isolated from many extreme environments.</title>
        <authorList>
            <person name="Coleine C."/>
            <person name="Stajich J.E."/>
            <person name="Selbmann L."/>
        </authorList>
    </citation>
    <scope>NUCLEOTIDE SEQUENCE [LARGE SCALE GENOMIC DNA]</scope>
    <source>
        <strain evidence="3 4">CCFEE 6328</strain>
    </source>
</reference>
<dbReference type="Proteomes" id="UP001345691">
    <property type="component" value="Unassembled WGS sequence"/>
</dbReference>
<feature type="compositionally biased region" description="Polar residues" evidence="1">
    <location>
        <begin position="585"/>
        <end position="595"/>
    </location>
</feature>
<feature type="region of interest" description="Disordered" evidence="1">
    <location>
        <begin position="342"/>
        <end position="367"/>
    </location>
</feature>
<keyword evidence="2" id="KW-0472">Membrane</keyword>
<protein>
    <recommendedName>
        <fullName evidence="5">Pre-mRNA splicing factor CLF1</fullName>
    </recommendedName>
</protein>
<evidence type="ECO:0008006" key="5">
    <source>
        <dbReference type="Google" id="ProtNLM"/>
    </source>
</evidence>
<feature type="region of interest" description="Disordered" evidence="1">
    <location>
        <begin position="536"/>
        <end position="595"/>
    </location>
</feature>
<evidence type="ECO:0000256" key="2">
    <source>
        <dbReference type="SAM" id="Phobius"/>
    </source>
</evidence>
<feature type="compositionally biased region" description="Low complexity" evidence="1">
    <location>
        <begin position="709"/>
        <end position="721"/>
    </location>
</feature>
<evidence type="ECO:0000313" key="4">
    <source>
        <dbReference type="Proteomes" id="UP001345691"/>
    </source>
</evidence>
<feature type="compositionally biased region" description="Low complexity" evidence="1">
    <location>
        <begin position="343"/>
        <end position="367"/>
    </location>
</feature>
<dbReference type="Gene3D" id="2.120.10.80">
    <property type="entry name" value="Kelch-type beta propeller"/>
    <property type="match status" value="1"/>
</dbReference>
<dbReference type="EMBL" id="JAVRRF010000025">
    <property type="protein sequence ID" value="KAK5053609.1"/>
    <property type="molecule type" value="Genomic_DNA"/>
</dbReference>
<keyword evidence="2" id="KW-0812">Transmembrane</keyword>
<sequence length="789" mass="83444">MSAPTPPVSLNSQCSIIDDGVIYVYSPDAFQILELKEGAQWQQEANGISVTGAVCMKGGVDGDNTKPALYVVGGASNSSFPDYPGLQRYSLLDKSWQTITPVVKVTQNRLNHGAAYMNTSSSMVVYAGSQDDYSGASSQTFLVELYPPYSVLAYSSDAPPAVKPTMLSWNESSVLMVGGSTTNVNVFTFDPDNGWQDLGLLLPSALPDSSVAQSAVFTLDDESKILQTFDLGETDPTVTTNVLLGAGGVLATYGETVGSNNTTASPMTTASSSKAKRSVSLSNYPTYNNSLAPSSSRTNFNLAPGDDGLISFVGGNNDDPVVFFNQSGNTWVSATSLLGEQKASTTPSTTQPAPTATGAAAASSSSHKGNGLTILGGVLGGICGLAAVLIILLLWLRSVRRKRAREEKQTEYGDDKRRSGEYNVEEGGLRPLASAGQPMGRSPVPSAVFEEADSTAMVGARGDPKYLIRRVSSDRAQPGFRGSGIGFGQALFKRDKGTLAISKPMNPVLGDYKERPSIDLGTATPAEPVAAAVVATRNPSQRKTDDGWGKYFQSDPQTGNRTFFTRSSSASRSKSGGFWPGSGVPESSSRSTATKSPKFILRDSVGNPLQAHNVGVGSPTLEHVPSSAQSQGFPHLEGTPVRISNVSSVTDEDDYEDERIEGAFSSGIPASVHDVPWAPVGNTWSGPAQRPLRPPSGYTQQQGRPPARTASSNETEASESSIPSFPMPNSVRSIRPSGERTIHASVTLTPAPARDESTEAREYFTHTRARSGTPDNNDMSWLNLGTPTR</sequence>
<keyword evidence="2" id="KW-1133">Transmembrane helix</keyword>
<feature type="compositionally biased region" description="Basic and acidic residues" evidence="1">
    <location>
        <begin position="753"/>
        <end position="765"/>
    </location>
</feature>
<comment type="caution">
    <text evidence="3">The sequence shown here is derived from an EMBL/GenBank/DDBJ whole genome shotgun (WGS) entry which is preliminary data.</text>
</comment>
<evidence type="ECO:0000256" key="1">
    <source>
        <dbReference type="SAM" id="MobiDB-lite"/>
    </source>
</evidence>
<proteinExistence type="predicted"/>
<dbReference type="SUPFAM" id="SSF117281">
    <property type="entry name" value="Kelch motif"/>
    <property type="match status" value="1"/>
</dbReference>
<feature type="region of interest" description="Disordered" evidence="1">
    <location>
        <begin position="404"/>
        <end position="442"/>
    </location>
</feature>
<keyword evidence="4" id="KW-1185">Reference proteome</keyword>
<name>A0ABR0J0R6_9EURO</name>
<accession>A0ABR0J0R6</accession>
<feature type="compositionally biased region" description="Low complexity" evidence="1">
    <location>
        <begin position="561"/>
        <end position="577"/>
    </location>
</feature>
<gene>
    <name evidence="3" type="ORF">LTR69_009254</name>
</gene>
<feature type="region of interest" description="Disordered" evidence="1">
    <location>
        <begin position="666"/>
        <end position="789"/>
    </location>
</feature>